<evidence type="ECO:0000256" key="3">
    <source>
        <dbReference type="PIRSR" id="PIRSR017388-2"/>
    </source>
</evidence>
<evidence type="ECO:0000256" key="1">
    <source>
        <dbReference type="ARBA" id="ARBA00022801"/>
    </source>
</evidence>
<dbReference type="GO" id="GO:0016020">
    <property type="term" value="C:membrane"/>
    <property type="evidence" value="ECO:0007669"/>
    <property type="project" value="TreeGrafter"/>
</dbReference>
<keyword evidence="1" id="KW-0378">Hydrolase</keyword>
<feature type="binding site" evidence="3">
    <location>
        <position position="79"/>
    </location>
    <ligand>
        <name>substrate</name>
    </ligand>
</feature>
<dbReference type="AlphaFoldDB" id="A0A370G7V6"/>
<evidence type="ECO:0000313" key="5">
    <source>
        <dbReference type="EMBL" id="RDI39875.1"/>
    </source>
</evidence>
<dbReference type="InterPro" id="IPR050266">
    <property type="entry name" value="AB_hydrolase_sf"/>
</dbReference>
<sequence>MKGCLLIHGFTGSPFEVQPLADYLAEHTEWKVAVPTLPGHGEELELKGILHHEWIECAEEALKDLLDECEEVYLVGFSMGGLIAGYLAARYPVSRLVLLSAAAYYINFEQLLKDIKEIINDSLNGKLKENELFNRYRKKIISTPISSTREFKKIVKLSKSVLGEIDIPTFIAQGEEDGIVPIKSAYYLYDKIGSSRKILRLEPGAKHLICHCDGQMELFDEIFCFLKEKNKGRSLR</sequence>
<gene>
    <name evidence="5" type="ORF">DFR59_11432</name>
</gene>
<feature type="domain" description="Serine aminopeptidase S33" evidence="4">
    <location>
        <begin position="4"/>
        <end position="210"/>
    </location>
</feature>
<feature type="active site" description="Nucleophile" evidence="2">
    <location>
        <position position="78"/>
    </location>
</feature>
<dbReference type="OrthoDB" id="9786110at2"/>
<dbReference type="Proteomes" id="UP000255326">
    <property type="component" value="Unassembled WGS sequence"/>
</dbReference>
<dbReference type="InterPro" id="IPR029058">
    <property type="entry name" value="AB_hydrolase_fold"/>
</dbReference>
<dbReference type="PANTHER" id="PTHR43798">
    <property type="entry name" value="MONOACYLGLYCEROL LIPASE"/>
    <property type="match status" value="1"/>
</dbReference>
<organism evidence="5 6">
    <name type="scientific">Falsibacillus pallidus</name>
    <dbReference type="NCBI Taxonomy" id="493781"/>
    <lineage>
        <taxon>Bacteria</taxon>
        <taxon>Bacillati</taxon>
        <taxon>Bacillota</taxon>
        <taxon>Bacilli</taxon>
        <taxon>Bacillales</taxon>
        <taxon>Bacillaceae</taxon>
        <taxon>Falsibacillus</taxon>
    </lineage>
</organism>
<comment type="caution">
    <text evidence="5">The sequence shown here is derived from an EMBL/GenBank/DDBJ whole genome shotgun (WGS) entry which is preliminary data.</text>
</comment>
<protein>
    <submittedName>
        <fullName evidence="5">Esterase/lipase</fullName>
    </submittedName>
</protein>
<dbReference type="InterPro" id="IPR012354">
    <property type="entry name" value="Esterase_lipase"/>
</dbReference>
<dbReference type="PANTHER" id="PTHR43798:SF31">
    <property type="entry name" value="AB HYDROLASE SUPERFAMILY PROTEIN YCLE"/>
    <property type="match status" value="1"/>
</dbReference>
<evidence type="ECO:0000259" key="4">
    <source>
        <dbReference type="Pfam" id="PF12146"/>
    </source>
</evidence>
<evidence type="ECO:0000313" key="6">
    <source>
        <dbReference type="Proteomes" id="UP000255326"/>
    </source>
</evidence>
<feature type="active site" description="Charge relay system" evidence="2">
    <location>
        <position position="177"/>
    </location>
</feature>
<dbReference type="Pfam" id="PF12146">
    <property type="entry name" value="Hydrolase_4"/>
    <property type="match status" value="1"/>
</dbReference>
<dbReference type="PIRSF" id="PIRSF017388">
    <property type="entry name" value="Esterase_lipase"/>
    <property type="match status" value="1"/>
</dbReference>
<name>A0A370G7V6_9BACI</name>
<dbReference type="InterPro" id="IPR022742">
    <property type="entry name" value="Hydrolase_4"/>
</dbReference>
<dbReference type="SUPFAM" id="SSF53474">
    <property type="entry name" value="alpha/beta-Hydrolases"/>
    <property type="match status" value="1"/>
</dbReference>
<dbReference type="Gene3D" id="3.40.50.1820">
    <property type="entry name" value="alpha/beta hydrolase"/>
    <property type="match status" value="1"/>
</dbReference>
<dbReference type="EMBL" id="QQAY01000014">
    <property type="protein sequence ID" value="RDI39875.1"/>
    <property type="molecule type" value="Genomic_DNA"/>
</dbReference>
<reference evidence="5 6" key="1">
    <citation type="submission" date="2018-07" db="EMBL/GenBank/DDBJ databases">
        <title>Genomic Encyclopedia of Type Strains, Phase IV (KMG-IV): sequencing the most valuable type-strain genomes for metagenomic binning, comparative biology and taxonomic classification.</title>
        <authorList>
            <person name="Goeker M."/>
        </authorList>
    </citation>
    <scope>NUCLEOTIDE SEQUENCE [LARGE SCALE GENOMIC DNA]</scope>
    <source>
        <strain evidence="5 6">DSM 25281</strain>
    </source>
</reference>
<dbReference type="GO" id="GO:0052689">
    <property type="term" value="F:carboxylic ester hydrolase activity"/>
    <property type="evidence" value="ECO:0007669"/>
    <property type="project" value="InterPro"/>
</dbReference>
<accession>A0A370G7V6</accession>
<keyword evidence="6" id="KW-1185">Reference proteome</keyword>
<feature type="active site" description="Charge relay system" evidence="2">
    <location>
        <position position="207"/>
    </location>
</feature>
<proteinExistence type="predicted"/>
<evidence type="ECO:0000256" key="2">
    <source>
        <dbReference type="PIRSR" id="PIRSR017388-1"/>
    </source>
</evidence>
<feature type="binding site" evidence="3">
    <location>
        <position position="10"/>
    </location>
    <ligand>
        <name>substrate</name>
    </ligand>
</feature>